<accession>A0A0N0DAV0</accession>
<dbReference type="AlphaFoldDB" id="A0A0N0DAV0"/>
<keyword evidence="1" id="KW-0863">Zinc-finger</keyword>
<name>A0A0N0DAV0_FUSLA</name>
<dbReference type="Gene3D" id="3.30.160.60">
    <property type="entry name" value="Classic Zinc Finger"/>
    <property type="match status" value="1"/>
</dbReference>
<organism evidence="3 4">
    <name type="scientific">Fusarium langsethiae</name>
    <dbReference type="NCBI Taxonomy" id="179993"/>
    <lineage>
        <taxon>Eukaryota</taxon>
        <taxon>Fungi</taxon>
        <taxon>Dikarya</taxon>
        <taxon>Ascomycota</taxon>
        <taxon>Pezizomycotina</taxon>
        <taxon>Sordariomycetes</taxon>
        <taxon>Hypocreomycetidae</taxon>
        <taxon>Hypocreales</taxon>
        <taxon>Nectriaceae</taxon>
        <taxon>Fusarium</taxon>
    </lineage>
</organism>
<dbReference type="SMART" id="SM00355">
    <property type="entry name" value="ZnF_C2H2"/>
    <property type="match status" value="2"/>
</dbReference>
<evidence type="ECO:0000313" key="3">
    <source>
        <dbReference type="EMBL" id="KPA35725.1"/>
    </source>
</evidence>
<comment type="caution">
    <text evidence="3">The sequence shown here is derived from an EMBL/GenBank/DDBJ whole genome shotgun (WGS) entry which is preliminary data.</text>
</comment>
<dbReference type="InterPro" id="IPR013087">
    <property type="entry name" value="Znf_C2H2_type"/>
</dbReference>
<evidence type="ECO:0000259" key="2">
    <source>
        <dbReference type="PROSITE" id="PS50157"/>
    </source>
</evidence>
<dbReference type="Pfam" id="PF12874">
    <property type="entry name" value="zf-met"/>
    <property type="match status" value="1"/>
</dbReference>
<protein>
    <recommendedName>
        <fullName evidence="2">C2H2-type domain-containing protein</fullName>
    </recommendedName>
</protein>
<keyword evidence="4" id="KW-1185">Reference proteome</keyword>
<dbReference type="PROSITE" id="PS50157">
    <property type="entry name" value="ZINC_FINGER_C2H2_2"/>
    <property type="match status" value="1"/>
</dbReference>
<keyword evidence="1" id="KW-0479">Metal-binding</keyword>
<evidence type="ECO:0000313" key="4">
    <source>
        <dbReference type="Proteomes" id="UP000037904"/>
    </source>
</evidence>
<gene>
    <name evidence="3" type="ORF">FLAG1_11559</name>
</gene>
<reference evidence="3 4" key="1">
    <citation type="submission" date="2015-04" db="EMBL/GenBank/DDBJ databases">
        <title>The draft genome sequence of Fusarium langsethiae, a T-2/HT-2 mycotoxin producer.</title>
        <authorList>
            <person name="Lysoe E."/>
            <person name="Divon H.H."/>
            <person name="Terzi V."/>
            <person name="Orru L."/>
            <person name="Lamontanara A."/>
            <person name="Kolseth A.-K."/>
            <person name="Frandsen R.J."/>
            <person name="Nielsen K."/>
            <person name="Thrane U."/>
        </authorList>
    </citation>
    <scope>NUCLEOTIDE SEQUENCE [LARGE SCALE GENOMIC DNA]</scope>
    <source>
        <strain evidence="3 4">Fl201059</strain>
    </source>
</reference>
<feature type="domain" description="C2H2-type" evidence="2">
    <location>
        <begin position="67"/>
        <end position="94"/>
    </location>
</feature>
<sequence>MATTNCSITCDCCKEVFTSIHDARAHLDGLWNHVKSFENKLLDQMTSSEPISAPARNKRRRLYLKPKQCDECKQILKGEDSLKRHARTHDSWNRPCDECNATHEFASAYISHKCTDGKKPDKGTEKTREQFVDDRLHQQHQDETAIEAISTRATATTKSIEATEVAGAIEINNGSVEGVPYQESLDANNSRQSLWQNDWDAIQDILFDMDN</sequence>
<dbReference type="InterPro" id="IPR036236">
    <property type="entry name" value="Znf_C2H2_sf"/>
</dbReference>
<dbReference type="GO" id="GO:0008270">
    <property type="term" value="F:zinc ion binding"/>
    <property type="evidence" value="ECO:0007669"/>
    <property type="project" value="UniProtKB-KW"/>
</dbReference>
<evidence type="ECO:0000256" key="1">
    <source>
        <dbReference type="PROSITE-ProRule" id="PRU00042"/>
    </source>
</evidence>
<dbReference type="SUPFAM" id="SSF57667">
    <property type="entry name" value="beta-beta-alpha zinc fingers"/>
    <property type="match status" value="1"/>
</dbReference>
<dbReference type="PROSITE" id="PS00028">
    <property type="entry name" value="ZINC_FINGER_C2H2_1"/>
    <property type="match status" value="1"/>
</dbReference>
<dbReference type="EMBL" id="JXCE01000930">
    <property type="protein sequence ID" value="KPA35725.1"/>
    <property type="molecule type" value="Genomic_DNA"/>
</dbReference>
<proteinExistence type="predicted"/>
<keyword evidence="1" id="KW-0862">Zinc</keyword>
<dbReference type="Proteomes" id="UP000037904">
    <property type="component" value="Unassembled WGS sequence"/>
</dbReference>